<protein>
    <recommendedName>
        <fullName evidence="10">3-hydroxyacyl-[acyl-carrier-protein] dehydratase FabZ</fullName>
        <ecNumber evidence="10">4.2.1.59</ecNumber>
    </recommendedName>
    <alternativeName>
        <fullName evidence="10">(3R)-hydroxymyristoyl-[acyl-carrier-protein] dehydratase</fullName>
        <shortName evidence="10">(3R)-hydroxymyristoyl-ACP dehydrase</shortName>
    </alternativeName>
    <alternativeName>
        <fullName evidence="10">Beta-hydroxyacyl-ACP dehydratase</fullName>
    </alternativeName>
</protein>
<dbReference type="GO" id="GO:0016020">
    <property type="term" value="C:membrane"/>
    <property type="evidence" value="ECO:0007669"/>
    <property type="project" value="GOC"/>
</dbReference>
<evidence type="ECO:0000256" key="2">
    <source>
        <dbReference type="ARBA" id="ARBA00004496"/>
    </source>
</evidence>
<keyword evidence="5 10" id="KW-0444">Lipid biosynthesis</keyword>
<evidence type="ECO:0000313" key="11">
    <source>
        <dbReference type="EMBL" id="TVY09316.1"/>
    </source>
</evidence>
<evidence type="ECO:0000256" key="9">
    <source>
        <dbReference type="ARBA" id="ARBA00025049"/>
    </source>
</evidence>
<name>A0A559KB10_9BACL</name>
<dbReference type="PANTHER" id="PTHR30272:SF1">
    <property type="entry name" value="3-HYDROXYACYL-[ACYL-CARRIER-PROTEIN] DEHYDRATASE"/>
    <property type="match status" value="1"/>
</dbReference>
<dbReference type="EMBL" id="VNJI01000015">
    <property type="protein sequence ID" value="TVY09316.1"/>
    <property type="molecule type" value="Genomic_DNA"/>
</dbReference>
<keyword evidence="7 10" id="KW-0443">Lipid metabolism</keyword>
<dbReference type="InterPro" id="IPR029069">
    <property type="entry name" value="HotDog_dom_sf"/>
</dbReference>
<gene>
    <name evidence="10 11" type="primary">fabZ</name>
    <name evidence="11" type="ORF">FPZ49_14100</name>
</gene>
<evidence type="ECO:0000256" key="10">
    <source>
        <dbReference type="HAMAP-Rule" id="MF_00406"/>
    </source>
</evidence>
<dbReference type="GO" id="GO:0006633">
    <property type="term" value="P:fatty acid biosynthetic process"/>
    <property type="evidence" value="ECO:0007669"/>
    <property type="project" value="UniProtKB-UniRule"/>
</dbReference>
<evidence type="ECO:0000256" key="6">
    <source>
        <dbReference type="ARBA" id="ARBA00022556"/>
    </source>
</evidence>
<comment type="similarity">
    <text evidence="3 10">Belongs to the thioester dehydratase family. FabZ subfamily.</text>
</comment>
<dbReference type="GO" id="GO:0005737">
    <property type="term" value="C:cytoplasm"/>
    <property type="evidence" value="ECO:0007669"/>
    <property type="project" value="UniProtKB-SubCell"/>
</dbReference>
<keyword evidence="12" id="KW-1185">Reference proteome</keyword>
<organism evidence="11 12">
    <name type="scientific">Paenibacillus cremeus</name>
    <dbReference type="NCBI Taxonomy" id="2163881"/>
    <lineage>
        <taxon>Bacteria</taxon>
        <taxon>Bacillati</taxon>
        <taxon>Bacillota</taxon>
        <taxon>Bacilli</taxon>
        <taxon>Bacillales</taxon>
        <taxon>Paenibacillaceae</taxon>
        <taxon>Paenibacillus</taxon>
    </lineage>
</organism>
<keyword evidence="6 10" id="KW-0441">Lipid A biosynthesis</keyword>
<evidence type="ECO:0000256" key="4">
    <source>
        <dbReference type="ARBA" id="ARBA00022490"/>
    </source>
</evidence>
<evidence type="ECO:0000256" key="7">
    <source>
        <dbReference type="ARBA" id="ARBA00023098"/>
    </source>
</evidence>
<dbReference type="AlphaFoldDB" id="A0A559KB10"/>
<evidence type="ECO:0000256" key="5">
    <source>
        <dbReference type="ARBA" id="ARBA00022516"/>
    </source>
</evidence>
<keyword evidence="8 10" id="KW-0456">Lyase</keyword>
<dbReference type="HAMAP" id="MF_00406">
    <property type="entry name" value="FabZ"/>
    <property type="match status" value="1"/>
</dbReference>
<dbReference type="GO" id="GO:0009245">
    <property type="term" value="P:lipid A biosynthetic process"/>
    <property type="evidence" value="ECO:0007669"/>
    <property type="project" value="UniProtKB-UniRule"/>
</dbReference>
<comment type="catalytic activity">
    <reaction evidence="1 10">
        <text>a (3R)-hydroxyacyl-[ACP] = a (2E)-enoyl-[ACP] + H2O</text>
        <dbReference type="Rhea" id="RHEA:13097"/>
        <dbReference type="Rhea" id="RHEA-COMP:9925"/>
        <dbReference type="Rhea" id="RHEA-COMP:9945"/>
        <dbReference type="ChEBI" id="CHEBI:15377"/>
        <dbReference type="ChEBI" id="CHEBI:78784"/>
        <dbReference type="ChEBI" id="CHEBI:78827"/>
        <dbReference type="EC" id="4.2.1.59"/>
    </reaction>
</comment>
<dbReference type="RefSeq" id="WP_144847687.1">
    <property type="nucleotide sequence ID" value="NZ_VNJI01000015.1"/>
</dbReference>
<dbReference type="InterPro" id="IPR013114">
    <property type="entry name" value="FabA_FabZ"/>
</dbReference>
<evidence type="ECO:0000256" key="8">
    <source>
        <dbReference type="ARBA" id="ARBA00023239"/>
    </source>
</evidence>
<comment type="function">
    <text evidence="9 10">Involved in unsaturated fatty acids biosynthesis. Catalyzes the dehydration of short chain beta-hydroxyacyl-ACPs and long chain saturated and unsaturated beta-hydroxyacyl-ACPs.</text>
</comment>
<comment type="caution">
    <text evidence="11">The sequence shown here is derived from an EMBL/GenBank/DDBJ whole genome shotgun (WGS) entry which is preliminary data.</text>
</comment>
<comment type="subcellular location">
    <subcellularLocation>
        <location evidence="2 10">Cytoplasm</location>
    </subcellularLocation>
</comment>
<evidence type="ECO:0000256" key="1">
    <source>
        <dbReference type="ARBA" id="ARBA00001055"/>
    </source>
</evidence>
<dbReference type="FunFam" id="3.10.129.10:FF:000001">
    <property type="entry name" value="3-hydroxyacyl-[acyl-carrier-protein] dehydratase FabZ"/>
    <property type="match status" value="1"/>
</dbReference>
<dbReference type="SUPFAM" id="SSF54637">
    <property type="entry name" value="Thioesterase/thiol ester dehydrase-isomerase"/>
    <property type="match status" value="1"/>
</dbReference>
<evidence type="ECO:0000313" key="12">
    <source>
        <dbReference type="Proteomes" id="UP000317036"/>
    </source>
</evidence>
<dbReference type="OrthoDB" id="9772788at2"/>
<dbReference type="Proteomes" id="UP000317036">
    <property type="component" value="Unassembled WGS sequence"/>
</dbReference>
<dbReference type="EC" id="4.2.1.59" evidence="10"/>
<dbReference type="Gene3D" id="3.10.129.10">
    <property type="entry name" value="Hotdog Thioesterase"/>
    <property type="match status" value="1"/>
</dbReference>
<dbReference type="CDD" id="cd01288">
    <property type="entry name" value="FabZ"/>
    <property type="match status" value="1"/>
</dbReference>
<accession>A0A559KB10</accession>
<sequence length="145" mass="15707">MLDAVQIQEIIPHRYPFLLVDRILEVEPGVRAKGIKCVTMNEPHFTGHFPGYPVMPGVLIVEALAQVGCVAMLMVEANKGKLGFFAGIDGFRFRGQVVPGDVLTLEVEITRLKGSIGKGQATAKVGDKVVAEGELMFALSDKENN</sequence>
<feature type="active site" evidence="10">
    <location>
        <position position="48"/>
    </location>
</feature>
<dbReference type="InterPro" id="IPR010084">
    <property type="entry name" value="FabZ"/>
</dbReference>
<dbReference type="PANTHER" id="PTHR30272">
    <property type="entry name" value="3-HYDROXYACYL-[ACYL-CARRIER-PROTEIN] DEHYDRATASE"/>
    <property type="match status" value="1"/>
</dbReference>
<evidence type="ECO:0000256" key="3">
    <source>
        <dbReference type="ARBA" id="ARBA00009174"/>
    </source>
</evidence>
<reference evidence="11 12" key="1">
    <citation type="submission" date="2019-07" db="EMBL/GenBank/DDBJ databases">
        <authorList>
            <person name="Kim J."/>
        </authorList>
    </citation>
    <scope>NUCLEOTIDE SEQUENCE [LARGE SCALE GENOMIC DNA]</scope>
    <source>
        <strain evidence="11 12">JC52</strain>
    </source>
</reference>
<dbReference type="NCBIfam" id="TIGR01750">
    <property type="entry name" value="fabZ"/>
    <property type="match status" value="1"/>
</dbReference>
<dbReference type="NCBIfam" id="NF000582">
    <property type="entry name" value="PRK00006.1"/>
    <property type="match status" value="1"/>
</dbReference>
<proteinExistence type="inferred from homology"/>
<dbReference type="Pfam" id="PF07977">
    <property type="entry name" value="FabA"/>
    <property type="match status" value="1"/>
</dbReference>
<keyword evidence="4 10" id="KW-0963">Cytoplasm</keyword>
<dbReference type="GO" id="GO:0019171">
    <property type="term" value="F:(3R)-hydroxyacyl-[acyl-carrier-protein] dehydratase activity"/>
    <property type="evidence" value="ECO:0007669"/>
    <property type="project" value="UniProtKB-EC"/>
</dbReference>